<feature type="compositionally biased region" description="Basic residues" evidence="6">
    <location>
        <begin position="144"/>
        <end position="153"/>
    </location>
</feature>
<evidence type="ECO:0000256" key="5">
    <source>
        <dbReference type="ARBA" id="ARBA00023163"/>
    </source>
</evidence>
<dbReference type="InterPro" id="IPR014284">
    <property type="entry name" value="RNA_pol_sigma-70_dom"/>
</dbReference>
<sequence length="469" mass="50752">MPRCADGLLRREGRAGAGGRRRRGPVDRRRRDAVPRVRRRDARRGRAARRRAAPARPGPARRRERRGLRGRRRRGARAAARHHDRRRARGARPAGRGARLARGDRLAGAPGPRPAARGARAGAARGRPHRPAPRRPRHDDLPRLARHPARRGGRVVSTDDLAHAFEAERPRLLRLAYATTGSWSDAEDCVQDAWLRLRTQDPASIRNLAAWLTTTVGRLALDVLGSARVRRERYVGTWLPEPVVTAPGARSPVASSAATARDAADPADRATLDEEVSMALLVVLERLSPAQRVAFVLHDVFGLPFEEVGDVVGRSPAAVRQLASRARKDVEAGRPRGRTTRAEQERVVEAFVAACAGDDLPTLLGLLDPDVTLRGDGGGKVRALRHPVQGAQTVGEVLLSYLRNRPRGAGAVDVNGSPGLALVDGSGVLTVLAFTVSDGRIAALDIVRNPDKLATVPPGLLDDAAPWWP</sequence>
<dbReference type="InterPro" id="IPR032710">
    <property type="entry name" value="NTF2-like_dom_sf"/>
</dbReference>
<dbReference type="GO" id="GO:0016987">
    <property type="term" value="F:sigma factor activity"/>
    <property type="evidence" value="ECO:0007669"/>
    <property type="project" value="UniProtKB-KW"/>
</dbReference>
<feature type="compositionally biased region" description="Basic and acidic residues" evidence="6">
    <location>
        <begin position="24"/>
        <end position="35"/>
    </location>
</feature>
<feature type="region of interest" description="Disordered" evidence="6">
    <location>
        <begin position="1"/>
        <end position="155"/>
    </location>
</feature>
<dbReference type="SUPFAM" id="SSF54427">
    <property type="entry name" value="NTF2-like"/>
    <property type="match status" value="1"/>
</dbReference>
<proteinExistence type="inferred from homology"/>
<evidence type="ECO:0000259" key="8">
    <source>
        <dbReference type="Pfam" id="PF08281"/>
    </source>
</evidence>
<name>A0A1Y0HZL6_CELCE</name>
<dbReference type="EMBL" id="CP021383">
    <property type="protein sequence ID" value="ARU53648.1"/>
    <property type="molecule type" value="Genomic_DNA"/>
</dbReference>
<dbReference type="NCBIfam" id="TIGR02937">
    <property type="entry name" value="sigma70-ECF"/>
    <property type="match status" value="1"/>
</dbReference>
<dbReference type="SUPFAM" id="SSF88659">
    <property type="entry name" value="Sigma3 and sigma4 domains of RNA polymerase sigma factors"/>
    <property type="match status" value="1"/>
</dbReference>
<dbReference type="SUPFAM" id="SSF88946">
    <property type="entry name" value="Sigma2 domain of RNA polymerase sigma factors"/>
    <property type="match status" value="1"/>
</dbReference>
<dbReference type="InterPro" id="IPR013324">
    <property type="entry name" value="RNA_pol_sigma_r3/r4-like"/>
</dbReference>
<dbReference type="GO" id="GO:0006352">
    <property type="term" value="P:DNA-templated transcription initiation"/>
    <property type="evidence" value="ECO:0007669"/>
    <property type="project" value="InterPro"/>
</dbReference>
<dbReference type="Pfam" id="PF04542">
    <property type="entry name" value="Sigma70_r2"/>
    <property type="match status" value="1"/>
</dbReference>
<keyword evidence="5" id="KW-0804">Transcription</keyword>
<dbReference type="Proteomes" id="UP000196228">
    <property type="component" value="Chromosome"/>
</dbReference>
<dbReference type="CDD" id="cd06171">
    <property type="entry name" value="Sigma70_r4"/>
    <property type="match status" value="1"/>
</dbReference>
<comment type="subunit">
    <text evidence="2">Interacts transiently with the RNA polymerase catalytic core formed by RpoA, RpoB, RpoC and RpoZ (2 alpha, 1 beta, 1 beta' and 1 omega subunit) to form the RNA polymerase holoenzyme that can initiate transcription.</text>
</comment>
<dbReference type="PANTHER" id="PTHR30173:SF43">
    <property type="entry name" value="ECF RNA POLYMERASE SIGMA FACTOR SIGI-RELATED"/>
    <property type="match status" value="1"/>
</dbReference>
<dbReference type="InterPro" id="IPR013325">
    <property type="entry name" value="RNA_pol_sigma_r2"/>
</dbReference>
<organism evidence="9 10">
    <name type="scientific">Cellulosimicrobium cellulans</name>
    <name type="common">Arthrobacter luteus</name>
    <dbReference type="NCBI Taxonomy" id="1710"/>
    <lineage>
        <taxon>Bacteria</taxon>
        <taxon>Bacillati</taxon>
        <taxon>Actinomycetota</taxon>
        <taxon>Actinomycetes</taxon>
        <taxon>Micrococcales</taxon>
        <taxon>Promicromonosporaceae</taxon>
        <taxon>Cellulosimicrobium</taxon>
    </lineage>
</organism>
<evidence type="ECO:0000256" key="3">
    <source>
        <dbReference type="ARBA" id="ARBA00023015"/>
    </source>
</evidence>
<dbReference type="PANTHER" id="PTHR30173">
    <property type="entry name" value="SIGMA 19 FACTOR"/>
    <property type="match status" value="1"/>
</dbReference>
<dbReference type="InterPro" id="IPR007627">
    <property type="entry name" value="RNA_pol_sigma70_r2"/>
</dbReference>
<evidence type="ECO:0000256" key="1">
    <source>
        <dbReference type="ARBA" id="ARBA00010641"/>
    </source>
</evidence>
<dbReference type="Gene3D" id="1.10.1740.10">
    <property type="match status" value="1"/>
</dbReference>
<dbReference type="Gene3D" id="3.10.450.50">
    <property type="match status" value="1"/>
</dbReference>
<evidence type="ECO:0008006" key="11">
    <source>
        <dbReference type="Google" id="ProtNLM"/>
    </source>
</evidence>
<dbReference type="GO" id="GO:0003677">
    <property type="term" value="F:DNA binding"/>
    <property type="evidence" value="ECO:0007669"/>
    <property type="project" value="InterPro"/>
</dbReference>
<feature type="domain" description="RNA polymerase sigma factor 70 region 4 type 2" evidence="8">
    <location>
        <begin position="278"/>
        <end position="329"/>
    </location>
</feature>
<evidence type="ECO:0000313" key="10">
    <source>
        <dbReference type="Proteomes" id="UP000196228"/>
    </source>
</evidence>
<feature type="domain" description="RNA polymerase sigma-70 region 2" evidence="7">
    <location>
        <begin position="165"/>
        <end position="226"/>
    </location>
</feature>
<evidence type="ECO:0000313" key="9">
    <source>
        <dbReference type="EMBL" id="ARU53648.1"/>
    </source>
</evidence>
<evidence type="ECO:0000259" key="7">
    <source>
        <dbReference type="Pfam" id="PF04542"/>
    </source>
</evidence>
<accession>A0A1Y0HZL6</accession>
<gene>
    <name evidence="9" type="ORF">CBR64_04580</name>
</gene>
<feature type="compositionally biased region" description="Basic residues" evidence="6">
    <location>
        <begin position="36"/>
        <end position="90"/>
    </location>
</feature>
<dbReference type="KEGG" id="cceu:CBR64_04580"/>
<feature type="compositionally biased region" description="Low complexity" evidence="6">
    <location>
        <begin position="91"/>
        <end position="125"/>
    </location>
</feature>
<reference evidence="9 10" key="1">
    <citation type="submission" date="2017-05" db="EMBL/GenBank/DDBJ databases">
        <authorList>
            <person name="Song R."/>
            <person name="Chenine A.L."/>
            <person name="Ruprecht R.M."/>
        </authorList>
    </citation>
    <scope>NUCLEOTIDE SEQUENCE [LARGE SCALE GENOMIC DNA]</scope>
    <source>
        <strain evidence="9 10">PSBB019</strain>
    </source>
</reference>
<protein>
    <recommendedName>
        <fullName evidence="11">Sigma-70 family RNA polymerase sigma factor</fullName>
    </recommendedName>
</protein>
<dbReference type="AlphaFoldDB" id="A0A1Y0HZL6"/>
<keyword evidence="3" id="KW-0805">Transcription regulation</keyword>
<feature type="compositionally biased region" description="Basic residues" evidence="6">
    <location>
        <begin position="126"/>
        <end position="136"/>
    </location>
</feature>
<comment type="similarity">
    <text evidence="1">Belongs to the sigma-70 factor family. ECF subfamily.</text>
</comment>
<evidence type="ECO:0000256" key="2">
    <source>
        <dbReference type="ARBA" id="ARBA00011344"/>
    </source>
</evidence>
<dbReference type="Gene3D" id="1.10.10.10">
    <property type="entry name" value="Winged helix-like DNA-binding domain superfamily/Winged helix DNA-binding domain"/>
    <property type="match status" value="1"/>
</dbReference>
<dbReference type="NCBIfam" id="NF007214">
    <property type="entry name" value="PRK09636.1"/>
    <property type="match status" value="1"/>
</dbReference>
<keyword evidence="4" id="KW-0731">Sigma factor</keyword>
<dbReference type="InterPro" id="IPR036388">
    <property type="entry name" value="WH-like_DNA-bd_sf"/>
</dbReference>
<dbReference type="Pfam" id="PF08281">
    <property type="entry name" value="Sigma70_r4_2"/>
    <property type="match status" value="1"/>
</dbReference>
<dbReference type="InterPro" id="IPR013249">
    <property type="entry name" value="RNA_pol_sigma70_r4_t2"/>
</dbReference>
<evidence type="ECO:0000256" key="4">
    <source>
        <dbReference type="ARBA" id="ARBA00023082"/>
    </source>
</evidence>
<evidence type="ECO:0000256" key="6">
    <source>
        <dbReference type="SAM" id="MobiDB-lite"/>
    </source>
</evidence>
<dbReference type="InterPro" id="IPR052704">
    <property type="entry name" value="ECF_Sigma-70_Domain"/>
</dbReference>